<dbReference type="KEGG" id="abe:ARB_05168"/>
<evidence type="ECO:0000313" key="2">
    <source>
        <dbReference type="EMBL" id="EFE36230.1"/>
    </source>
</evidence>
<accession>D4ALH1</accession>
<comment type="caution">
    <text evidence="2">The sequence shown here is derived from an EMBL/GenBank/DDBJ whole genome shotgun (WGS) entry which is preliminary data.</text>
</comment>
<reference evidence="3" key="1">
    <citation type="journal article" date="2011" name="Genome Biol.">
        <title>Comparative and functional genomics provide insights into the pathogenicity of dermatophytic fungi.</title>
        <authorList>
            <person name="Burmester A."/>
            <person name="Shelest E."/>
            <person name="Gloeckner G."/>
            <person name="Heddergott C."/>
            <person name="Schindler S."/>
            <person name="Staib P."/>
            <person name="Heidel A."/>
            <person name="Felder M."/>
            <person name="Petzold A."/>
            <person name="Szafranski K."/>
            <person name="Feuermann M."/>
            <person name="Pedruzzi I."/>
            <person name="Priebe S."/>
            <person name="Groth M."/>
            <person name="Winkler R."/>
            <person name="Li W."/>
            <person name="Kniemeyer O."/>
            <person name="Schroeckh V."/>
            <person name="Hertweck C."/>
            <person name="Hube B."/>
            <person name="White T.C."/>
            <person name="Platzer M."/>
            <person name="Guthke R."/>
            <person name="Heitman J."/>
            <person name="Woestemeyer J."/>
            <person name="Zipfel P.F."/>
            <person name="Monod M."/>
            <person name="Brakhage A.A."/>
        </authorList>
    </citation>
    <scope>NUCLEOTIDE SEQUENCE [LARGE SCALE GENOMIC DNA]</scope>
    <source>
        <strain evidence="3">ATCC MYA-4681 / CBS 112371</strain>
    </source>
</reference>
<keyword evidence="3" id="KW-1185">Reference proteome</keyword>
<feature type="transmembrane region" description="Helical" evidence="1">
    <location>
        <begin position="75"/>
        <end position="97"/>
    </location>
</feature>
<keyword evidence="1" id="KW-0472">Membrane</keyword>
<keyword evidence="1" id="KW-1133">Transmembrane helix</keyword>
<evidence type="ECO:0000313" key="3">
    <source>
        <dbReference type="Proteomes" id="UP000008866"/>
    </source>
</evidence>
<organism evidence="2 3">
    <name type="scientific">Arthroderma benhamiae (strain ATCC MYA-4681 / CBS 112371)</name>
    <name type="common">Trichophyton mentagrophytes</name>
    <dbReference type="NCBI Taxonomy" id="663331"/>
    <lineage>
        <taxon>Eukaryota</taxon>
        <taxon>Fungi</taxon>
        <taxon>Dikarya</taxon>
        <taxon>Ascomycota</taxon>
        <taxon>Pezizomycotina</taxon>
        <taxon>Eurotiomycetes</taxon>
        <taxon>Eurotiomycetidae</taxon>
        <taxon>Onygenales</taxon>
        <taxon>Arthrodermataceae</taxon>
        <taxon>Trichophyton</taxon>
    </lineage>
</organism>
<keyword evidence="1" id="KW-0812">Transmembrane</keyword>
<protein>
    <submittedName>
        <fullName evidence="2">Uncharacterized protein</fullName>
    </submittedName>
</protein>
<dbReference type="HOGENOM" id="CLU_1981115_0_0_1"/>
<evidence type="ECO:0000256" key="1">
    <source>
        <dbReference type="SAM" id="Phobius"/>
    </source>
</evidence>
<dbReference type="AlphaFoldDB" id="D4ALH1"/>
<dbReference type="EMBL" id="ABSU01000002">
    <property type="protein sequence ID" value="EFE36230.1"/>
    <property type="molecule type" value="Genomic_DNA"/>
</dbReference>
<gene>
    <name evidence="2" type="ORF">ARB_05168</name>
</gene>
<name>D4ALH1_ARTBC</name>
<dbReference type="GeneID" id="9526514"/>
<sequence length="126" mass="14359">MLFLFPPETSWSLLTSFPFEFAPFHNLMQHGHRLALSLAGDGGRQIYDEHDGRCADGLWSADYHRDALVNMQHAAFLEIAFHNMLGWMLLFVFSYLFPFGFNATNAESYHGLYTIACLDGFMEAIS</sequence>
<proteinExistence type="predicted"/>
<dbReference type="RefSeq" id="XP_003016875.1">
    <property type="nucleotide sequence ID" value="XM_003016829.1"/>
</dbReference>
<dbReference type="Proteomes" id="UP000008866">
    <property type="component" value="Unassembled WGS sequence"/>
</dbReference>